<evidence type="ECO:0000313" key="1">
    <source>
        <dbReference type="EMBL" id="KAJ8687679.1"/>
    </source>
</evidence>
<reference evidence="1" key="1">
    <citation type="submission" date="2023-04" db="EMBL/GenBank/DDBJ databases">
        <title>A chromosome-level genome assembly of the parasitoid wasp Eretmocerus hayati.</title>
        <authorList>
            <person name="Zhong Y."/>
            <person name="Liu S."/>
            <person name="Liu Y."/>
        </authorList>
    </citation>
    <scope>NUCLEOTIDE SEQUENCE</scope>
    <source>
        <strain evidence="1">ZJU_SS_LIU_2023</strain>
    </source>
</reference>
<dbReference type="Proteomes" id="UP001239111">
    <property type="component" value="Chromosome 1"/>
</dbReference>
<evidence type="ECO:0000313" key="2">
    <source>
        <dbReference type="Proteomes" id="UP001239111"/>
    </source>
</evidence>
<dbReference type="EMBL" id="CM056741">
    <property type="protein sequence ID" value="KAJ8687679.1"/>
    <property type="molecule type" value="Genomic_DNA"/>
</dbReference>
<protein>
    <submittedName>
        <fullName evidence="1">Uncharacterized protein</fullName>
    </submittedName>
</protein>
<gene>
    <name evidence="1" type="ORF">QAD02_023473</name>
</gene>
<keyword evidence="2" id="KW-1185">Reference proteome</keyword>
<proteinExistence type="predicted"/>
<sequence length="321" mass="36036">MGLRMWCLTLWAHANRTSQVYEFSPQAKFVLVLALLAYTIHGQPITRSRRNPQWNSIHHEYHGPPAPLSRDGRVIDTPEVARAKANHFAIRAETIAELARLMARANELDSVVVPLVDALVEAVIHSQQQEQQQQVEPAFTQNLAASTASSEEAIKPIVEEVIEEGATVQPDAGRSTGSTAATTSTEYQGPLAPIAQDGTVLDTPEVRKAKEEHLRAIELELANHLAEAEKQLDEFPELPNWYELYRNLYVQPFLIRHQQSLSSYHQFETPKYQGPGAPLNSDGQVVDTEEVELAKFEHSRAIEHAREIAQRHPPRPEDDTF</sequence>
<organism evidence="1 2">
    <name type="scientific">Eretmocerus hayati</name>
    <dbReference type="NCBI Taxonomy" id="131215"/>
    <lineage>
        <taxon>Eukaryota</taxon>
        <taxon>Metazoa</taxon>
        <taxon>Ecdysozoa</taxon>
        <taxon>Arthropoda</taxon>
        <taxon>Hexapoda</taxon>
        <taxon>Insecta</taxon>
        <taxon>Pterygota</taxon>
        <taxon>Neoptera</taxon>
        <taxon>Endopterygota</taxon>
        <taxon>Hymenoptera</taxon>
        <taxon>Apocrita</taxon>
        <taxon>Proctotrupomorpha</taxon>
        <taxon>Chalcidoidea</taxon>
        <taxon>Aphelinidae</taxon>
        <taxon>Aphelininae</taxon>
        <taxon>Eretmocerus</taxon>
    </lineage>
</organism>
<name>A0ACC2PYE3_9HYME</name>
<comment type="caution">
    <text evidence="1">The sequence shown here is derived from an EMBL/GenBank/DDBJ whole genome shotgun (WGS) entry which is preliminary data.</text>
</comment>
<accession>A0ACC2PYE3</accession>